<dbReference type="Gene3D" id="3.40.50.850">
    <property type="entry name" value="Isochorismatase-like"/>
    <property type="match status" value="1"/>
</dbReference>
<dbReference type="PANTHER" id="PTHR43559">
    <property type="entry name" value="HYDROLASE YCAC-RELATED"/>
    <property type="match status" value="1"/>
</dbReference>
<dbReference type="Pfam" id="PF00857">
    <property type="entry name" value="Isochorismatase"/>
    <property type="match status" value="1"/>
</dbReference>
<dbReference type="PANTHER" id="PTHR43559:SF1">
    <property type="entry name" value="HYDROLASE"/>
    <property type="match status" value="1"/>
</dbReference>
<keyword evidence="3" id="KW-1185">Reference proteome</keyword>
<name>A0ABV7F5U7_9BURK</name>
<evidence type="ECO:0000313" key="2">
    <source>
        <dbReference type="EMBL" id="MFC3108915.1"/>
    </source>
</evidence>
<dbReference type="InterPro" id="IPR036380">
    <property type="entry name" value="Isochorismatase-like_sf"/>
</dbReference>
<proteinExistence type="predicted"/>
<reference evidence="3" key="1">
    <citation type="journal article" date="2019" name="Int. J. Syst. Evol. Microbiol.">
        <title>The Global Catalogue of Microorganisms (GCM) 10K type strain sequencing project: providing services to taxonomists for standard genome sequencing and annotation.</title>
        <authorList>
            <consortium name="The Broad Institute Genomics Platform"/>
            <consortium name="The Broad Institute Genome Sequencing Center for Infectious Disease"/>
            <person name="Wu L."/>
            <person name="Ma J."/>
        </authorList>
    </citation>
    <scope>NUCLEOTIDE SEQUENCE [LARGE SCALE GENOMIC DNA]</scope>
    <source>
        <strain evidence="3">KCTC 42986</strain>
    </source>
</reference>
<dbReference type="InterPro" id="IPR000868">
    <property type="entry name" value="Isochorismatase-like_dom"/>
</dbReference>
<dbReference type="InterPro" id="IPR053152">
    <property type="entry name" value="Hydrolase_YcaC-like"/>
</dbReference>
<dbReference type="EMBL" id="JBHRTP010000039">
    <property type="protein sequence ID" value="MFC3108915.1"/>
    <property type="molecule type" value="Genomic_DNA"/>
</dbReference>
<sequence>MVHQAGLNFGVQSIDRQSLLNNSVALLETALAFSLPIVVSTSASKVYSGPLMPDLHALVPHQTIIERKNMNVWEDAACQAAIAATGRKKLLFSGMLTEACISSAVLSAQRDGYECYVVGDACGGLTTSGHELASQRMSGHGAQLTSWLQVVLELQRDWTRKETYDGARAVIEKNGGGCGAGLRYARQMLPH</sequence>
<evidence type="ECO:0000313" key="3">
    <source>
        <dbReference type="Proteomes" id="UP001595530"/>
    </source>
</evidence>
<dbReference type="Proteomes" id="UP001595530">
    <property type="component" value="Unassembled WGS sequence"/>
</dbReference>
<dbReference type="RefSeq" id="WP_390329418.1">
    <property type="nucleotide sequence ID" value="NZ_JBHRTP010000039.1"/>
</dbReference>
<protein>
    <submittedName>
        <fullName evidence="2">Isochorismatase family protein</fullName>
    </submittedName>
</protein>
<evidence type="ECO:0000259" key="1">
    <source>
        <dbReference type="Pfam" id="PF00857"/>
    </source>
</evidence>
<accession>A0ABV7F5U7</accession>
<feature type="domain" description="Isochorismatase-like" evidence="1">
    <location>
        <begin position="9"/>
        <end position="147"/>
    </location>
</feature>
<comment type="caution">
    <text evidence="2">The sequence shown here is derived from an EMBL/GenBank/DDBJ whole genome shotgun (WGS) entry which is preliminary data.</text>
</comment>
<organism evidence="2 3">
    <name type="scientific">Undibacterium arcticum</name>
    <dbReference type="NCBI Taxonomy" id="1762892"/>
    <lineage>
        <taxon>Bacteria</taxon>
        <taxon>Pseudomonadati</taxon>
        <taxon>Pseudomonadota</taxon>
        <taxon>Betaproteobacteria</taxon>
        <taxon>Burkholderiales</taxon>
        <taxon>Oxalobacteraceae</taxon>
        <taxon>Undibacterium</taxon>
    </lineage>
</organism>
<gene>
    <name evidence="2" type="ORF">ACFOFO_13260</name>
</gene>
<dbReference type="SUPFAM" id="SSF52499">
    <property type="entry name" value="Isochorismatase-like hydrolases"/>
    <property type="match status" value="1"/>
</dbReference>